<evidence type="ECO:0000259" key="12">
    <source>
        <dbReference type="SMART" id="SM00736"/>
    </source>
</evidence>
<keyword evidence="6" id="KW-0130">Cell adhesion</keyword>
<evidence type="ECO:0000256" key="6">
    <source>
        <dbReference type="ARBA" id="ARBA00022889"/>
    </source>
</evidence>
<reference evidence="13" key="1">
    <citation type="submission" date="2021-04" db="EMBL/GenBank/DDBJ databases">
        <title>Luteolibacter sp. 32A isolated from the skin of an Anderson's salamander (Ambystoma andersonii).</title>
        <authorList>
            <person name="Spergser J."/>
            <person name="Busse H.-J."/>
        </authorList>
    </citation>
    <scope>NUCLEOTIDE SEQUENCE</scope>
    <source>
        <strain evidence="13">32A</strain>
    </source>
</reference>
<feature type="domain" description="Dystroglycan-type cadherin-like" evidence="12">
    <location>
        <begin position="2030"/>
        <end position="2123"/>
    </location>
</feature>
<sequence>MKPTTETSHTIPVVLRRAALLLLGVTGLHAAPLPNDLKLTITADGGTQTLNLHKRTARTADAVIYKWSSAGGYEVITPEARTYRGTVTENPNAIVLASIDGNNKLRVRCIDMAWGHNFRWQVDGMDVSSQLATPDTNPAPMPAQTVAQPINGSTGPAKIGPKVPTGTAANGVPYGSIVEFELGMDMTVAAYNGAGGTIDNVLAKYELDALVFEMMMIRDVFVRVVTPTIVVRTENFYPADPGTPGLGDYANTWKSAPLATARWDTVWGSQGISANGGVGKSQAGAAGGALYHETTHQWGASHLVYQCDTMGGNKPSLGPITTDKMLVNGRKSAIDRGDLPVAAPYTDPVAPHTYVDVARTPKDTAVMIDVLANDHDSNGDTLVIDSCSTTTVPGGTVEIVGNQLRYTPPAGYVGKDMIAYTVRDSSPMGLKTRDAVHVEVASPGLMVSYQMEETSGTSVGNGVPGGVPGDLNGANFATDRVTSPLGHGIRVNGFPNDDDIENANWSGMLVGSGSLSPVPLVNNRHATPFELEFNRHGGHYDILDGDYSFATWFRSDSYTGTDFPGGFDMAYIASRWWHPETSVGWDIYAMNGTVGMHYRIFDGASGIQSFSAPYNLIPGRWYHFASVFDRAANQIRLYVNGQVVATKNNAFTSNGMIFNGRAPLALGCFSRDKYCYDDVRIYSKALNTSEVQGLVAQVGGSAPEFFEETMQYSVFAGQAWSQSLWNLVWSGDAASLNFEILDGPSWLSVNASGILSGTPGAGDVGPNTVTVKISNNNGDSDTATIQVDVRDILSDTKAEWKLNEGSGSTTIDSSGNGKNGTLMNAASWSSGFSGNGITLNGANQSVQVPTLNFSSNTATMSAWVKRNGTQADWAGVFFERGNATGLNLKSNGELRYHWNGAASSYNFASGLVIPDNTWTYCAVVVEPTKATFYMQPAGGAMQSVVNSVAHSSHTFNATAYIGQDSLGGRFFKGSLDEVRVYSRALTAQQIGQVYASGVWSHAPVFTSNPITKPAAAEDSAYSATIAGSATDQDAGDSLSYSKFSGPAWLSVAADGTLSGTPTVSDIGANTFTVKAWDVGGAIATATLNISVTSVNDAPVWTSATITKPDATQGSAYSGSLAGDASDEESGATLSFSKVSGPAWLSVGTNGALSGTPAISDFGTNSFAVRVTDAGGATADATLQVTVNLPSGNGTWTNAAGGSWFNAGNWSGSTIASGADKTANFSTLNLTANATVTLDGGWTIGNLVFGDTTPSNNWTLNAGSGGSLTLDVTSGTPTMTVNNQTAAVNVGLAGTKGLAKAGAGTLSLSGVSTYTGTTSIAAGTLALSGGTNRLPIATTVNFSGNGILALGGTSQTLGKLTFSNGITGTISGGNLSDTSDLYIGDATSGAASGTRSLNLTGVVATAPNVYVGYENNGDGLTGTGVLTLNGGSLAASSMNMGYAYYPGGANAPAANGTVNLTNGAALKIGTLNLLSSNWNSQYTSMAATVNLNGGSILSAQNIKKGSIAGSGAQTLAFNWNDGTIANFDASTDLTIAANIPITLANTGAHTFNISSGRAATVNSVLSGTGGTLTKTGTGTLTLTGANTYTGATTVTGGTLAGTGSLASPTTVQGGGTLAPGANGVGNFTVNNSVTLADSSSIHCEISNWTGTAGTGWDKLTANSLSITASSSNPVEIRLSEVALANFTEASTSFVLATTTSGITGFSADKFIINTSGLTTPQGTWAIQQSGNNLVLAYTRYNTVPAFTADPMSTPAVAEDAAYSSTLAGRVTDPDAGESLSYSKLSGPAWLAVSANGDLTGTPSNSDVGANSFIVRVTDSLGATDDATLNIAVTNTNDAPAFTANPITGAGATEDSAYSGSIASYGADVDVGDTLTYSKVSGPAWLSVASNGALSGTPDNSSVGANAFTVKVTDAAGANATTVLNITVANTNDAPTFTANPIAGSGATEDSAYSGSLASYGADVDVGDTLTYSKVSGPSWLSVASDGALSGTPLNGDVGANSFTVKVTDAAGLNATTTLNITVTNTNDAPAFTANPITGAGATEDSAYSGSIASYGADIDAGDTLTYSKVGGPSWLSVASNGALSGTPDNSNVGANAFTVKVTDAAGANATTALNITVANTNDAPTFATTLTAPDATSGMPYTGSSIAGSASDVDAGDTLAYSKVSGPSWLVVASNGTLTGTPGLADGGTANVFTVRATDGTGAYAETTLTINVIIPDLAADPDGDGSPTGLEFTVGTAPFDVASVPGSIYTNLRGWWKLDETSGTNADDATGRVQDGTIAGSPASTTGIVGNALNLDGTDDGITLGAAPSLSGTGDFTVGAWVKIAPGSGTGVIIQQRDATGSGYNGEYGLQVLSNGTVEFYIYNNGYQFDIVTPSTYGLVNDNQWHHVAATRSGTTGTVYVDGNPLATASGTAKSLVSTITMSIGWDQRDNNRRFKGLLDEVRLYTRALSASELNGLHDGLIANRAPAFTASSFTMGNATVGSAYSGSLVGKATDADTDVLTFAKVSGPSWLTIASNGTLSGTPAAGDAGAGSYSVSVTDPDGQSATATMNITVYGVLPSGWTAGDIGSTGIAGSSGYTSGTGLYTISGAGSDIWGTADAFQYASTAMTGDGEIRARVTSQTNTGGWAKAGVMMRDTTAAGSAHAMMVVTPSNGFANQYRATTGASSSHIAGPALNAYPNNWVRVTRCGSLFTTYVSSNGTTWTQVGQETVTMGTTIRVGLAVDATSTTTASTATFDNVTVTPYPSPWVTGDIGTTGVAGRSEFFNNVHTLNGAGVVGGTADGFRYTYQALTADGDITVRIPTFANTGTSSRIGVMIRDTLAVDARHVFLGTDGSGAFTWTRRTATAGSTTTSNSGTATAPNVWVRLIRVGNDITAYSSTNGTSWTTVGTVTVTMAGNCYIGLAVGSGNTTGLNASTFDNITVTP</sequence>
<dbReference type="InterPro" id="IPR013425">
    <property type="entry name" value="Autotrns_rpt"/>
</dbReference>
<dbReference type="NCBIfam" id="NF012211">
    <property type="entry name" value="tand_rpt_95"/>
    <property type="match status" value="3"/>
</dbReference>
<evidence type="ECO:0000256" key="2">
    <source>
        <dbReference type="ARBA" id="ARBA00022692"/>
    </source>
</evidence>
<feature type="domain" description="Dystroglycan-type cadherin-like" evidence="12">
    <location>
        <begin position="1005"/>
        <end position="1098"/>
    </location>
</feature>
<organism evidence="13 14">
    <name type="scientific">Luteolibacter ambystomatis</name>
    <dbReference type="NCBI Taxonomy" id="2824561"/>
    <lineage>
        <taxon>Bacteria</taxon>
        <taxon>Pseudomonadati</taxon>
        <taxon>Verrucomicrobiota</taxon>
        <taxon>Verrucomicrobiia</taxon>
        <taxon>Verrucomicrobiales</taxon>
        <taxon>Verrucomicrobiaceae</taxon>
        <taxon>Luteolibacter</taxon>
    </lineage>
</organism>
<evidence type="ECO:0000256" key="8">
    <source>
        <dbReference type="ARBA" id="ARBA00023136"/>
    </source>
</evidence>
<dbReference type="Gene3D" id="2.60.40.2810">
    <property type="match status" value="1"/>
</dbReference>
<dbReference type="SUPFAM" id="SSF51126">
    <property type="entry name" value="Pectin lyase-like"/>
    <property type="match status" value="1"/>
</dbReference>
<dbReference type="Pfam" id="PF13385">
    <property type="entry name" value="Laminin_G_3"/>
    <property type="match status" value="3"/>
</dbReference>
<protein>
    <submittedName>
        <fullName evidence="13">Tandem-95 repeat protein</fullName>
    </submittedName>
</protein>
<dbReference type="SMART" id="SM00112">
    <property type="entry name" value="CA"/>
    <property type="match status" value="5"/>
</dbReference>
<name>A0A975J287_9BACT</name>
<dbReference type="SMART" id="SM00736">
    <property type="entry name" value="CADG"/>
    <property type="match status" value="8"/>
</dbReference>
<dbReference type="PANTHER" id="PTHR24025">
    <property type="entry name" value="DESMOGLEIN FAMILY MEMBER"/>
    <property type="match status" value="1"/>
</dbReference>
<dbReference type="Pfam" id="PF17963">
    <property type="entry name" value="Big_9"/>
    <property type="match status" value="2"/>
</dbReference>
<dbReference type="SUPFAM" id="SSF49899">
    <property type="entry name" value="Concanavalin A-like lectins/glucanases"/>
    <property type="match status" value="3"/>
</dbReference>
<feature type="domain" description="Cadherin" evidence="10">
    <location>
        <begin position="1860"/>
        <end position="1934"/>
    </location>
</feature>
<feature type="domain" description="LamG-like jellyroll fold" evidence="11">
    <location>
        <begin position="2314"/>
        <end position="2452"/>
    </location>
</feature>
<dbReference type="Proteomes" id="UP000676169">
    <property type="component" value="Chromosome"/>
</dbReference>
<dbReference type="GO" id="GO:0005911">
    <property type="term" value="C:cell-cell junction"/>
    <property type="evidence" value="ECO:0007669"/>
    <property type="project" value="TreeGrafter"/>
</dbReference>
<dbReference type="InterPro" id="IPR015919">
    <property type="entry name" value="Cadherin-like_sf"/>
</dbReference>
<evidence type="ECO:0000259" key="11">
    <source>
        <dbReference type="SMART" id="SM00560"/>
    </source>
</evidence>
<dbReference type="GO" id="GO:0007156">
    <property type="term" value="P:homophilic cell adhesion via plasma membrane adhesion molecules"/>
    <property type="evidence" value="ECO:0007669"/>
    <property type="project" value="InterPro"/>
</dbReference>
<feature type="domain" description="Dystroglycan-type cadherin-like" evidence="12">
    <location>
        <begin position="1935"/>
        <end position="2028"/>
    </location>
</feature>
<dbReference type="SMART" id="SM00560">
    <property type="entry name" value="LamGL"/>
    <property type="match status" value="3"/>
</dbReference>
<evidence type="ECO:0000313" key="13">
    <source>
        <dbReference type="EMBL" id="QUE52652.1"/>
    </source>
</evidence>
<keyword evidence="3" id="KW-0732">Signal</keyword>
<accession>A0A975J287</accession>
<dbReference type="EMBL" id="CP073100">
    <property type="protein sequence ID" value="QUE52652.1"/>
    <property type="molecule type" value="Genomic_DNA"/>
</dbReference>
<dbReference type="InterPro" id="IPR050971">
    <property type="entry name" value="Cadherin-domain_protein"/>
</dbReference>
<feature type="domain" description="Cadherin" evidence="10">
    <location>
        <begin position="2050"/>
        <end position="2124"/>
    </location>
</feature>
<feature type="domain" description="Dystroglycan-type cadherin-like" evidence="12">
    <location>
        <begin position="1745"/>
        <end position="1838"/>
    </location>
</feature>
<dbReference type="KEGG" id="lamb:KBB96_07085"/>
<feature type="domain" description="Dystroglycan-type cadherin-like" evidence="12">
    <location>
        <begin position="2124"/>
        <end position="2219"/>
    </location>
</feature>
<dbReference type="InterPro" id="IPR013320">
    <property type="entry name" value="ConA-like_dom_sf"/>
</dbReference>
<proteinExistence type="predicted"/>
<feature type="domain" description="Dystroglycan-type cadherin-like" evidence="12">
    <location>
        <begin position="1100"/>
        <end position="1193"/>
    </location>
</feature>
<keyword evidence="7" id="KW-1133">Transmembrane helix</keyword>
<dbReference type="SUPFAM" id="SSF49313">
    <property type="entry name" value="Cadherin-like"/>
    <property type="match status" value="9"/>
</dbReference>
<evidence type="ECO:0000256" key="9">
    <source>
        <dbReference type="ARBA" id="ARBA00023157"/>
    </source>
</evidence>
<evidence type="ECO:0000259" key="10">
    <source>
        <dbReference type="SMART" id="SM00112"/>
    </source>
</evidence>
<feature type="domain" description="Dystroglycan-type cadherin-like" evidence="12">
    <location>
        <begin position="1840"/>
        <end position="1933"/>
    </location>
</feature>
<evidence type="ECO:0000256" key="1">
    <source>
        <dbReference type="ARBA" id="ARBA00004370"/>
    </source>
</evidence>
<comment type="subcellular location">
    <subcellularLocation>
        <location evidence="1">Membrane</location>
    </subcellularLocation>
</comment>
<keyword evidence="5" id="KW-0106">Calcium</keyword>
<feature type="domain" description="LamG-like jellyroll fold" evidence="11">
    <location>
        <begin position="545"/>
        <end position="689"/>
    </location>
</feature>
<keyword evidence="8" id="KW-0472">Membrane</keyword>
<keyword evidence="4" id="KW-0677">Repeat</keyword>
<dbReference type="InterPro" id="IPR006644">
    <property type="entry name" value="Cadg"/>
</dbReference>
<dbReference type="NCBIfam" id="TIGR02601">
    <property type="entry name" value="autotrns_rpt"/>
    <property type="match status" value="2"/>
</dbReference>
<gene>
    <name evidence="13" type="ORF">KBB96_07085</name>
</gene>
<dbReference type="InterPro" id="IPR011050">
    <property type="entry name" value="Pectin_lyase_fold/virulence"/>
</dbReference>
<dbReference type="InterPro" id="IPR006558">
    <property type="entry name" value="LamG-like"/>
</dbReference>
<evidence type="ECO:0000256" key="7">
    <source>
        <dbReference type="ARBA" id="ARBA00022989"/>
    </source>
</evidence>
<dbReference type="CDD" id="cd00110">
    <property type="entry name" value="LamG"/>
    <property type="match status" value="1"/>
</dbReference>
<evidence type="ECO:0000313" key="14">
    <source>
        <dbReference type="Proteomes" id="UP000676169"/>
    </source>
</evidence>
<keyword evidence="14" id="KW-1185">Reference proteome</keyword>
<dbReference type="GO" id="GO:0016020">
    <property type="term" value="C:membrane"/>
    <property type="evidence" value="ECO:0007669"/>
    <property type="project" value="UniProtKB-SubCell"/>
</dbReference>
<dbReference type="Pfam" id="PF05345">
    <property type="entry name" value="He_PIG"/>
    <property type="match status" value="8"/>
</dbReference>
<evidence type="ECO:0000256" key="3">
    <source>
        <dbReference type="ARBA" id="ARBA00022729"/>
    </source>
</evidence>
<feature type="domain" description="LamG-like jellyroll fold" evidence="11">
    <location>
        <begin position="859"/>
        <end position="988"/>
    </location>
</feature>
<dbReference type="RefSeq" id="WP_211633907.1">
    <property type="nucleotide sequence ID" value="NZ_CP073100.1"/>
</dbReference>
<dbReference type="GO" id="GO:0005509">
    <property type="term" value="F:calcium ion binding"/>
    <property type="evidence" value="ECO:0007669"/>
    <property type="project" value="InterPro"/>
</dbReference>
<feature type="domain" description="Dystroglycan-type cadherin-like" evidence="12">
    <location>
        <begin position="2469"/>
        <end position="2561"/>
    </location>
</feature>
<feature type="domain" description="Cadherin" evidence="10">
    <location>
        <begin position="1027"/>
        <end position="1099"/>
    </location>
</feature>
<dbReference type="Gene3D" id="2.60.40.10">
    <property type="entry name" value="Immunoglobulins"/>
    <property type="match status" value="9"/>
</dbReference>
<evidence type="ECO:0000256" key="4">
    <source>
        <dbReference type="ARBA" id="ARBA00022737"/>
    </source>
</evidence>
<evidence type="ECO:0000256" key="5">
    <source>
        <dbReference type="ARBA" id="ARBA00022837"/>
    </source>
</evidence>
<dbReference type="Pfam" id="PF12951">
    <property type="entry name" value="PATR"/>
    <property type="match status" value="2"/>
</dbReference>
<keyword evidence="9" id="KW-1015">Disulfide bond</keyword>
<dbReference type="InterPro" id="IPR001791">
    <property type="entry name" value="Laminin_G"/>
</dbReference>
<dbReference type="InterPro" id="IPR002126">
    <property type="entry name" value="Cadherin-like_dom"/>
</dbReference>
<feature type="domain" description="Cadherin" evidence="10">
    <location>
        <begin position="1955"/>
        <end position="2029"/>
    </location>
</feature>
<feature type="domain" description="Cadherin" evidence="10">
    <location>
        <begin position="1767"/>
        <end position="1839"/>
    </location>
</feature>
<dbReference type="Gene3D" id="2.60.120.200">
    <property type="match status" value="5"/>
</dbReference>
<keyword evidence="2" id="KW-0812">Transmembrane</keyword>
<dbReference type="InterPro" id="IPR013783">
    <property type="entry name" value="Ig-like_fold"/>
</dbReference>
<dbReference type="PANTHER" id="PTHR24025:SF23">
    <property type="entry name" value="NEURAL-CADHERIN"/>
    <property type="match status" value="1"/>
</dbReference>